<dbReference type="PANTHER" id="PTHR21049:SF0">
    <property type="entry name" value="DOLICHYL-DIPHOSPHOOLIGOSACCHARIDE--PROTEIN GLYCOSYLTRANSFERASE SUBUNIT 1"/>
    <property type="match status" value="1"/>
</dbReference>
<evidence type="ECO:0000256" key="2">
    <source>
        <dbReference type="ARBA" id="ARBA00004115"/>
    </source>
</evidence>
<comment type="subunit">
    <text evidence="10">Component of the oligosaccharyltransferase (OST) complex.</text>
</comment>
<sequence length="444" mass="50060">MLASLFSLSLCAANIRNTKVERQYKITDGFVAVSLDITFTNFGDKATSEYVLSFDPREAAHMNTVIAVMNRKHIRNTQKSLVIKDQNGQKVVTLLSPLEPGASQTIYVGYTIGQYILFTTNGVTLKNLRVDCYFNTTIGFVSPYQTEEVSLEISGISKNSVTSMTKNLDITQKSNTISMQSIKTVPKNNELYVEYFIYKALPYVSAVNTSTHISHWGISKQESFMEVHNDGPEFVGEFNRIDFRESSNCYFQTVPVRPPADSYHFWANDESGQLQREINLEDKDLSIPLRGPVLPSWKVTYTTGWTVKTSNFVRTEGNTYIFSAPLFPKPYADRGVSVSHIRSEYVFPEGAEIKKITYPQAINGRHHFGQEVCNLDFKGRSVVVIEADRLSSIDETTVQIEYTIEGKYALYKIAYLSAGFGAIFLAIVVLRKIDLSIPSFEKKN</sequence>
<reference evidence="11" key="2">
    <citation type="journal article" date="2007" name="Science">
        <title>Draft genome sequence of the sexually transmitted pathogen Trichomonas vaginalis.</title>
        <authorList>
            <person name="Carlton J.M."/>
            <person name="Hirt R.P."/>
            <person name="Silva J.C."/>
            <person name="Delcher A.L."/>
            <person name="Schatz M."/>
            <person name="Zhao Q."/>
            <person name="Wortman J.R."/>
            <person name="Bidwell S.L."/>
            <person name="Alsmark U.C.M."/>
            <person name="Besteiro S."/>
            <person name="Sicheritz-Ponten T."/>
            <person name="Noel C.J."/>
            <person name="Dacks J.B."/>
            <person name="Foster P.G."/>
            <person name="Simillion C."/>
            <person name="Van de Peer Y."/>
            <person name="Miranda-Saavedra D."/>
            <person name="Barton G.J."/>
            <person name="Westrop G.D."/>
            <person name="Mueller S."/>
            <person name="Dessi D."/>
            <person name="Fiori P.L."/>
            <person name="Ren Q."/>
            <person name="Paulsen I."/>
            <person name="Zhang H."/>
            <person name="Bastida-Corcuera F.D."/>
            <person name="Simoes-Barbosa A."/>
            <person name="Brown M.T."/>
            <person name="Hayes R.D."/>
            <person name="Mukherjee M."/>
            <person name="Okumura C.Y."/>
            <person name="Schneider R."/>
            <person name="Smith A.J."/>
            <person name="Vanacova S."/>
            <person name="Villalvazo M."/>
            <person name="Haas B.J."/>
            <person name="Pertea M."/>
            <person name="Feldblyum T.V."/>
            <person name="Utterback T.R."/>
            <person name="Shu C.L."/>
            <person name="Osoegawa K."/>
            <person name="de Jong P.J."/>
            <person name="Hrdy I."/>
            <person name="Horvathova L."/>
            <person name="Zubacova Z."/>
            <person name="Dolezal P."/>
            <person name="Malik S.B."/>
            <person name="Logsdon J.M. Jr."/>
            <person name="Henze K."/>
            <person name="Gupta A."/>
            <person name="Wang C.C."/>
            <person name="Dunne R.L."/>
            <person name="Upcroft J.A."/>
            <person name="Upcroft P."/>
            <person name="White O."/>
            <person name="Salzberg S.L."/>
            <person name="Tang P."/>
            <person name="Chiu C.-H."/>
            <person name="Lee Y.-S."/>
            <person name="Embley T.M."/>
            <person name="Coombs G.H."/>
            <person name="Mottram J.C."/>
            <person name="Tachezy J."/>
            <person name="Fraser-Liggett C.M."/>
            <person name="Johnson P.J."/>
        </authorList>
    </citation>
    <scope>NUCLEOTIDE SEQUENCE [LARGE SCALE GENOMIC DNA]</scope>
    <source>
        <strain evidence="11">G3</strain>
    </source>
</reference>
<keyword evidence="12" id="KW-1185">Reference proteome</keyword>
<comment type="function">
    <text evidence="1 10">Subunit of the oligosaccharyl transferase (OST) complex that catalyzes the initial transfer of a defined glycan (Glc(3)Man(9)GlcNAc(2) in eukaryotes) from the lipid carrier dolichol-pyrophosphate to an asparagine residue within an Asn-X-Ser/Thr consensus motif in nascent polypeptide chains, the first step in protein N-glycosylation. N-glycosylation occurs cotranslationally and the complex associates with the Sec61 complex at the channel-forming translocon complex that mediates protein translocation across the endoplasmic reticulum (ER). All subunits are required for a maximal enzyme activity.</text>
</comment>
<keyword evidence="7 10" id="KW-0256">Endoplasmic reticulum</keyword>
<dbReference type="RefSeq" id="XP_001318855.1">
    <property type="nucleotide sequence ID" value="XM_001318820.1"/>
</dbReference>
<dbReference type="VEuPathDB" id="TrichDB:TVAG_322520"/>
<dbReference type="eggNOG" id="KOG2291">
    <property type="taxonomic scope" value="Eukaryota"/>
</dbReference>
<evidence type="ECO:0000256" key="7">
    <source>
        <dbReference type="ARBA" id="ARBA00022824"/>
    </source>
</evidence>
<comment type="similarity">
    <text evidence="4 10">Belongs to the OST1 family.</text>
</comment>
<dbReference type="STRING" id="5722.A2EL04"/>
<evidence type="ECO:0000256" key="5">
    <source>
        <dbReference type="ARBA" id="ARBA00022692"/>
    </source>
</evidence>
<dbReference type="InterPro" id="IPR007676">
    <property type="entry name" value="Ribophorin_I"/>
</dbReference>
<gene>
    <name evidence="11" type="ORF">TVAG_322520</name>
</gene>
<dbReference type="KEGG" id="tva:4764513"/>
<dbReference type="UniPathway" id="UPA00378"/>
<dbReference type="AlphaFoldDB" id="A2EL04"/>
<evidence type="ECO:0000256" key="6">
    <source>
        <dbReference type="ARBA" id="ARBA00022729"/>
    </source>
</evidence>
<keyword evidence="6" id="KW-0732">Signal</keyword>
<dbReference type="OMA" id="RYEYARE"/>
<dbReference type="PANTHER" id="PTHR21049">
    <property type="entry name" value="RIBOPHORIN I"/>
    <property type="match status" value="1"/>
</dbReference>
<proteinExistence type="inferred from homology"/>
<dbReference type="VEuPathDB" id="TrichDB:TVAGG3_0234750"/>
<evidence type="ECO:0000256" key="8">
    <source>
        <dbReference type="ARBA" id="ARBA00022989"/>
    </source>
</evidence>
<dbReference type="InParanoid" id="A2EL04"/>
<accession>A2EL04</accession>
<evidence type="ECO:0000313" key="11">
    <source>
        <dbReference type="EMBL" id="EAY06632.1"/>
    </source>
</evidence>
<feature type="transmembrane region" description="Helical" evidence="10">
    <location>
        <begin position="409"/>
        <end position="430"/>
    </location>
</feature>
<dbReference type="OrthoDB" id="310030at2759"/>
<evidence type="ECO:0000256" key="3">
    <source>
        <dbReference type="ARBA" id="ARBA00004922"/>
    </source>
</evidence>
<dbReference type="Proteomes" id="UP000001542">
    <property type="component" value="Unassembled WGS sequence"/>
</dbReference>
<dbReference type="EMBL" id="DS113418">
    <property type="protein sequence ID" value="EAY06632.1"/>
    <property type="molecule type" value="Genomic_DNA"/>
</dbReference>
<evidence type="ECO:0000313" key="12">
    <source>
        <dbReference type="Proteomes" id="UP000001542"/>
    </source>
</evidence>
<reference evidence="11" key="1">
    <citation type="submission" date="2006-10" db="EMBL/GenBank/DDBJ databases">
        <authorList>
            <person name="Amadeo P."/>
            <person name="Zhao Q."/>
            <person name="Wortman J."/>
            <person name="Fraser-Liggett C."/>
            <person name="Carlton J."/>
        </authorList>
    </citation>
    <scope>NUCLEOTIDE SEQUENCE</scope>
    <source>
        <strain evidence="11">G3</strain>
    </source>
</reference>
<dbReference type="GO" id="GO:0018279">
    <property type="term" value="P:protein N-linked glycosylation via asparagine"/>
    <property type="evidence" value="ECO:0000318"/>
    <property type="project" value="GO_Central"/>
</dbReference>
<dbReference type="GO" id="GO:0008250">
    <property type="term" value="C:oligosaccharyltransferase complex"/>
    <property type="evidence" value="ECO:0000318"/>
    <property type="project" value="GO_Central"/>
</dbReference>
<organism evidence="11 12">
    <name type="scientific">Trichomonas vaginalis (strain ATCC PRA-98 / G3)</name>
    <dbReference type="NCBI Taxonomy" id="412133"/>
    <lineage>
        <taxon>Eukaryota</taxon>
        <taxon>Metamonada</taxon>
        <taxon>Parabasalia</taxon>
        <taxon>Trichomonadida</taxon>
        <taxon>Trichomonadidae</taxon>
        <taxon>Trichomonas</taxon>
    </lineage>
</organism>
<evidence type="ECO:0000256" key="9">
    <source>
        <dbReference type="ARBA" id="ARBA00023136"/>
    </source>
</evidence>
<protein>
    <recommendedName>
        <fullName evidence="10">Dolichyl-diphosphooligosaccharide--protein glycosyltransferase subunit 1</fullName>
    </recommendedName>
</protein>
<dbReference type="Pfam" id="PF04597">
    <property type="entry name" value="Ribophorin_I"/>
    <property type="match status" value="1"/>
</dbReference>
<keyword evidence="9 10" id="KW-0472">Membrane</keyword>
<keyword evidence="8 10" id="KW-1133">Transmembrane helix</keyword>
<name>A2EL04_TRIV3</name>
<comment type="pathway">
    <text evidence="3 10">Protein modification; protein glycosylation.</text>
</comment>
<dbReference type="SMR" id="A2EL04"/>
<evidence type="ECO:0000256" key="4">
    <source>
        <dbReference type="ARBA" id="ARBA00008905"/>
    </source>
</evidence>
<evidence type="ECO:0000256" key="10">
    <source>
        <dbReference type="RuleBase" id="RU361143"/>
    </source>
</evidence>
<comment type="subcellular location">
    <subcellularLocation>
        <location evidence="2 10">Endoplasmic reticulum membrane</location>
        <topology evidence="2 10">Single-pass type I membrane protein</topology>
    </subcellularLocation>
</comment>
<evidence type="ECO:0000256" key="1">
    <source>
        <dbReference type="ARBA" id="ARBA00002791"/>
    </source>
</evidence>
<keyword evidence="5 10" id="KW-0812">Transmembrane</keyword>